<feature type="compositionally biased region" description="Low complexity" evidence="7">
    <location>
        <begin position="323"/>
        <end position="334"/>
    </location>
</feature>
<dbReference type="GO" id="GO:0006357">
    <property type="term" value="P:regulation of transcription by RNA polymerase II"/>
    <property type="evidence" value="ECO:0000318"/>
    <property type="project" value="GO_Central"/>
</dbReference>
<dbReference type="InterPro" id="IPR009244">
    <property type="entry name" value="Mediatior_Med7"/>
</dbReference>
<sequence length="385" mass="41734">MDPGTKRKLRICAGTQTLQLALVTGHQSARSLSGIFWALPSSASTDDKKMGKNVGANANWSSASRFTTADADTPGNFEPKSPYHTWSTGEMRIPPKSVKMAVRLTSTWVALPSRTTWQPTSPSPAMMPPVTIFFTTEVRKFTMAEQEDTPEIVSEFPAPPKFFALYADGVESGPAPPEPMEPTYHMFGSPYSTQDVVPDLLPGKKLYAPAGEEGDEDAPVDYKAEMKKINRSLLANFVELVDVLIKKPAMFNEKLDDVELLFLNMHNLINSFRPHQARETVIQMLKTQVQERRDAARDIRRTIDESRQAVERVHGELHESTDDAAAADGAAPAGSDEDVKMENADGSGAAGNGSDQTNASGVASAAALTPAQQEHAEVGAVAEGF</sequence>
<evidence type="ECO:0000313" key="9">
    <source>
        <dbReference type="Proteomes" id="UP000005238"/>
    </source>
</evidence>
<feature type="compositionally biased region" description="Basic and acidic residues" evidence="7">
    <location>
        <begin position="312"/>
        <end position="321"/>
    </location>
</feature>
<keyword evidence="9" id="KW-1185">Reference proteome</keyword>
<dbReference type="VEuPathDB" id="FungiDB:KRP22_3497"/>
<dbReference type="GO" id="GO:0003712">
    <property type="term" value="F:transcription coregulator activity"/>
    <property type="evidence" value="ECO:0007669"/>
    <property type="project" value="InterPro"/>
</dbReference>
<evidence type="ECO:0000256" key="5">
    <source>
        <dbReference type="ARBA" id="ARBA00023242"/>
    </source>
</evidence>
<keyword evidence="5 6" id="KW-0539">Nucleus</keyword>
<dbReference type="PANTHER" id="PTHR21428:SF11">
    <property type="entry name" value="MEDIATOR OF RNA POLYMERASE II TRANSCRIPTION SUBUNIT 7"/>
    <property type="match status" value="1"/>
</dbReference>
<dbReference type="Gene3D" id="6.10.140.200">
    <property type="match status" value="1"/>
</dbReference>
<keyword evidence="6" id="KW-0010">Activator</keyword>
<dbReference type="InterPro" id="IPR037212">
    <property type="entry name" value="Med7/Med21-like"/>
</dbReference>
<comment type="subunit">
    <text evidence="6">Component of the Mediator complex.</text>
</comment>
<proteinExistence type="inferred from homology"/>
<protein>
    <recommendedName>
        <fullName evidence="6">Mediator of RNA polymerase II transcription subunit 7</fullName>
    </recommendedName>
</protein>
<evidence type="ECO:0000256" key="7">
    <source>
        <dbReference type="SAM" id="MobiDB-lite"/>
    </source>
</evidence>
<evidence type="ECO:0000256" key="2">
    <source>
        <dbReference type="ARBA" id="ARBA00009994"/>
    </source>
</evidence>
<dbReference type="HOGENOM" id="CLU_718610_0_0_1"/>
<dbReference type="GO" id="GO:0016592">
    <property type="term" value="C:mediator complex"/>
    <property type="evidence" value="ECO:0000318"/>
    <property type="project" value="GO_Central"/>
</dbReference>
<feature type="compositionally biased region" description="Low complexity" evidence="7">
    <location>
        <begin position="344"/>
        <end position="355"/>
    </location>
</feature>
<name>H3GJZ4_PHYRM</name>
<dbReference type="AlphaFoldDB" id="H3GJZ4"/>
<dbReference type="InterPro" id="IPR044888">
    <property type="entry name" value="Mediatior_Med7_sf"/>
</dbReference>
<dbReference type="PANTHER" id="PTHR21428">
    <property type="entry name" value="MEDIATOR OF RNA POLYMERASE II TRANSCRIPTION SUBUNIT 7"/>
    <property type="match status" value="1"/>
</dbReference>
<evidence type="ECO:0000256" key="4">
    <source>
        <dbReference type="ARBA" id="ARBA00023163"/>
    </source>
</evidence>
<evidence type="ECO:0000256" key="3">
    <source>
        <dbReference type="ARBA" id="ARBA00023015"/>
    </source>
</evidence>
<dbReference type="VEuPathDB" id="FungiDB:KRP23_3267"/>
<dbReference type="STRING" id="164328.H3GJZ4"/>
<comment type="subcellular location">
    <subcellularLocation>
        <location evidence="1 6">Nucleus</location>
    </subcellularLocation>
</comment>
<keyword evidence="4 6" id="KW-0804">Transcription</keyword>
<reference evidence="9" key="1">
    <citation type="journal article" date="2006" name="Science">
        <title>Phytophthora genome sequences uncover evolutionary origins and mechanisms of pathogenesis.</title>
        <authorList>
            <person name="Tyler B.M."/>
            <person name="Tripathy S."/>
            <person name="Zhang X."/>
            <person name="Dehal P."/>
            <person name="Jiang R.H."/>
            <person name="Aerts A."/>
            <person name="Arredondo F.D."/>
            <person name="Baxter L."/>
            <person name="Bensasson D."/>
            <person name="Beynon J.L."/>
            <person name="Chapman J."/>
            <person name="Damasceno C.M."/>
            <person name="Dorrance A.E."/>
            <person name="Dou D."/>
            <person name="Dickerman A.W."/>
            <person name="Dubchak I.L."/>
            <person name="Garbelotto M."/>
            <person name="Gijzen M."/>
            <person name="Gordon S.G."/>
            <person name="Govers F."/>
            <person name="Grunwald N.J."/>
            <person name="Huang W."/>
            <person name="Ivors K.L."/>
            <person name="Jones R.W."/>
            <person name="Kamoun S."/>
            <person name="Krampis K."/>
            <person name="Lamour K.H."/>
            <person name="Lee M.K."/>
            <person name="McDonald W.H."/>
            <person name="Medina M."/>
            <person name="Meijer H.J."/>
            <person name="Nordberg E.K."/>
            <person name="Maclean D.J."/>
            <person name="Ospina-Giraldo M.D."/>
            <person name="Morris P.F."/>
            <person name="Phuntumart V."/>
            <person name="Putnam N.H."/>
            <person name="Rash S."/>
            <person name="Rose J.K."/>
            <person name="Sakihama Y."/>
            <person name="Salamov A.A."/>
            <person name="Savidor A."/>
            <person name="Scheuring C.F."/>
            <person name="Smith B.M."/>
            <person name="Sobral B.W."/>
            <person name="Terry A."/>
            <person name="Torto-Alalibo T.A."/>
            <person name="Win J."/>
            <person name="Xu Z."/>
            <person name="Zhang H."/>
            <person name="Grigoriev I.V."/>
            <person name="Rokhsar D.S."/>
            <person name="Boore J.L."/>
        </authorList>
    </citation>
    <scope>NUCLEOTIDE SEQUENCE [LARGE SCALE GENOMIC DNA]</scope>
    <source>
        <strain evidence="9">Pr102</strain>
    </source>
</reference>
<keyword evidence="3 6" id="KW-0805">Transcription regulation</keyword>
<evidence type="ECO:0000256" key="1">
    <source>
        <dbReference type="ARBA" id="ARBA00004123"/>
    </source>
</evidence>
<evidence type="ECO:0000256" key="6">
    <source>
        <dbReference type="RuleBase" id="RU364060"/>
    </source>
</evidence>
<dbReference type="Pfam" id="PF05983">
    <property type="entry name" value="Med7"/>
    <property type="match status" value="1"/>
</dbReference>
<feature type="region of interest" description="Disordered" evidence="7">
    <location>
        <begin position="312"/>
        <end position="385"/>
    </location>
</feature>
<dbReference type="Proteomes" id="UP000005238">
    <property type="component" value="Unassembled WGS sequence"/>
</dbReference>
<dbReference type="EnsemblProtists" id="Phyra76533">
    <property type="protein sequence ID" value="Phyra76533"/>
    <property type="gene ID" value="Phyra76533"/>
</dbReference>
<evidence type="ECO:0000313" key="8">
    <source>
        <dbReference type="EnsemblProtists" id="Phyra76533"/>
    </source>
</evidence>
<dbReference type="InParanoid" id="H3GJZ4"/>
<dbReference type="eggNOG" id="KOG0570">
    <property type="taxonomic scope" value="Eukaryota"/>
</dbReference>
<dbReference type="EMBL" id="DS566015">
    <property type="status" value="NOT_ANNOTATED_CDS"/>
    <property type="molecule type" value="Genomic_DNA"/>
</dbReference>
<organism evidence="8 9">
    <name type="scientific">Phytophthora ramorum</name>
    <name type="common">Sudden oak death agent</name>
    <dbReference type="NCBI Taxonomy" id="164328"/>
    <lineage>
        <taxon>Eukaryota</taxon>
        <taxon>Sar</taxon>
        <taxon>Stramenopiles</taxon>
        <taxon>Oomycota</taxon>
        <taxon>Peronosporomycetes</taxon>
        <taxon>Peronosporales</taxon>
        <taxon>Peronosporaceae</taxon>
        <taxon>Phytophthora</taxon>
    </lineage>
</organism>
<reference evidence="8" key="2">
    <citation type="submission" date="2015-06" db="UniProtKB">
        <authorList>
            <consortium name="EnsemblProtists"/>
        </authorList>
    </citation>
    <scope>IDENTIFICATION</scope>
    <source>
        <strain evidence="8">Pr102</strain>
    </source>
</reference>
<dbReference type="SUPFAM" id="SSF140718">
    <property type="entry name" value="Mediator hinge subcomplex-like"/>
    <property type="match status" value="1"/>
</dbReference>
<dbReference type="GO" id="GO:0070847">
    <property type="term" value="C:core mediator complex"/>
    <property type="evidence" value="ECO:0000318"/>
    <property type="project" value="GO_Central"/>
</dbReference>
<comment type="similarity">
    <text evidence="2 6">Belongs to the Mediator complex subunit 7 family.</text>
</comment>
<accession>H3GJZ4</accession>
<comment type="function">
    <text evidence="6">Component of the Mediator complex, a coactivator involved in the regulated transcription of nearly all RNA polymerase II-dependent genes. Mediator functions as a bridge to convey information from gene-specific regulatory proteins to the basal RNA polymerase II transcription machinery.</text>
</comment>